<dbReference type="Gene3D" id="3.10.450.50">
    <property type="match status" value="1"/>
</dbReference>
<dbReference type="OrthoDB" id="1366698at2"/>
<name>A0A3M9ME65_9BACT</name>
<gene>
    <name evidence="2" type="ORF">EFB08_18285</name>
</gene>
<sequence length="154" mass="17289">MENISSTTDQKPRFDLTASQTNVSEVMDRFHSSLANKKVTEMVGLLAEDGHFSATDPTELFDKEQFSDYMTQVLGDSTLNFANHKVDVREIKMDESATSATVIEQFKMDVFTPNIPWRLVSHLTKDGDSWKINVLSFNLTPTNAQLEAIVNAVN</sequence>
<accession>A0A3M9ME65</accession>
<protein>
    <recommendedName>
        <fullName evidence="1">SnoaL-like domain-containing protein</fullName>
    </recommendedName>
</protein>
<comment type="caution">
    <text evidence="2">The sequence shown here is derived from an EMBL/GenBank/DDBJ whole genome shotgun (WGS) entry which is preliminary data.</text>
</comment>
<evidence type="ECO:0000313" key="2">
    <source>
        <dbReference type="EMBL" id="RNI23485.1"/>
    </source>
</evidence>
<feature type="domain" description="SnoaL-like" evidence="1">
    <location>
        <begin position="23"/>
        <end position="132"/>
    </location>
</feature>
<dbReference type="RefSeq" id="WP_123128404.1">
    <property type="nucleotide sequence ID" value="NZ_RJJD01000015.1"/>
</dbReference>
<organism evidence="2 3">
    <name type="scientific">Rufibacter latericius</name>
    <dbReference type="NCBI Taxonomy" id="2487040"/>
    <lineage>
        <taxon>Bacteria</taxon>
        <taxon>Pseudomonadati</taxon>
        <taxon>Bacteroidota</taxon>
        <taxon>Cytophagia</taxon>
        <taxon>Cytophagales</taxon>
        <taxon>Hymenobacteraceae</taxon>
        <taxon>Rufibacter</taxon>
    </lineage>
</organism>
<keyword evidence="3" id="KW-1185">Reference proteome</keyword>
<dbReference type="AlphaFoldDB" id="A0A3M9ME65"/>
<dbReference type="Proteomes" id="UP000272117">
    <property type="component" value="Unassembled WGS sequence"/>
</dbReference>
<dbReference type="InterPro" id="IPR032710">
    <property type="entry name" value="NTF2-like_dom_sf"/>
</dbReference>
<reference evidence="2 3" key="1">
    <citation type="submission" date="2018-11" db="EMBL/GenBank/DDBJ databases">
        <title>Rufibacter latericius sp. nov., isolated from water in Baiyang Lake.</title>
        <authorList>
            <person name="Yang Y."/>
        </authorList>
    </citation>
    <scope>NUCLEOTIDE SEQUENCE [LARGE SCALE GENOMIC DNA]</scope>
    <source>
        <strain evidence="2 3">R-22-1c-1</strain>
    </source>
</reference>
<evidence type="ECO:0000259" key="1">
    <source>
        <dbReference type="Pfam" id="PF13474"/>
    </source>
</evidence>
<dbReference type="EMBL" id="RJJD01000015">
    <property type="protein sequence ID" value="RNI23485.1"/>
    <property type="molecule type" value="Genomic_DNA"/>
</dbReference>
<evidence type="ECO:0000313" key="3">
    <source>
        <dbReference type="Proteomes" id="UP000272117"/>
    </source>
</evidence>
<proteinExistence type="predicted"/>
<dbReference type="Pfam" id="PF13474">
    <property type="entry name" value="SnoaL_3"/>
    <property type="match status" value="1"/>
</dbReference>
<dbReference type="InterPro" id="IPR037401">
    <property type="entry name" value="SnoaL-like"/>
</dbReference>
<dbReference type="SUPFAM" id="SSF54427">
    <property type="entry name" value="NTF2-like"/>
    <property type="match status" value="1"/>
</dbReference>